<keyword evidence="3 6" id="KW-0812">Transmembrane</keyword>
<evidence type="ECO:0000256" key="4">
    <source>
        <dbReference type="ARBA" id="ARBA00022989"/>
    </source>
</evidence>
<keyword evidence="4 6" id="KW-1133">Transmembrane helix</keyword>
<feature type="transmembrane region" description="Helical" evidence="6">
    <location>
        <begin position="117"/>
        <end position="134"/>
    </location>
</feature>
<reference evidence="8 9" key="1">
    <citation type="submission" date="2023-08" db="EMBL/GenBank/DDBJ databases">
        <title>Helicovermis profunda gen. nov., sp. nov., a novel mesophilic, fermentative bacterium within the Bacillota from a deep-sea hydrothermal vent chimney.</title>
        <authorList>
            <person name="Miyazaki U."/>
            <person name="Mizutani D."/>
            <person name="Hashimoto Y."/>
            <person name="Tame A."/>
            <person name="Sawayama S."/>
            <person name="Miyazaki J."/>
            <person name="Takai K."/>
            <person name="Nakagawa S."/>
        </authorList>
    </citation>
    <scope>NUCLEOTIDE SEQUENCE [LARGE SCALE GENOMIC DNA]</scope>
    <source>
        <strain evidence="8 9">S502</strain>
    </source>
</reference>
<keyword evidence="5 6" id="KW-0472">Membrane</keyword>
<evidence type="ECO:0000256" key="1">
    <source>
        <dbReference type="ARBA" id="ARBA00004651"/>
    </source>
</evidence>
<organism evidence="8 9">
    <name type="scientific">Helicovermis profundi</name>
    <dbReference type="NCBI Taxonomy" id="3065157"/>
    <lineage>
        <taxon>Bacteria</taxon>
        <taxon>Bacillati</taxon>
        <taxon>Bacillota</taxon>
        <taxon>Clostridia</taxon>
        <taxon>Helicovermis</taxon>
    </lineage>
</organism>
<evidence type="ECO:0000256" key="6">
    <source>
        <dbReference type="SAM" id="Phobius"/>
    </source>
</evidence>
<name>A0AAU9E919_9FIRM</name>
<protein>
    <submittedName>
        <fullName evidence="8">Type II secretion system F family protein</fullName>
    </submittedName>
</protein>
<dbReference type="PANTHER" id="PTHR35007">
    <property type="entry name" value="INTEGRAL MEMBRANE PROTEIN-RELATED"/>
    <property type="match status" value="1"/>
</dbReference>
<evidence type="ECO:0000313" key="9">
    <source>
        <dbReference type="Proteomes" id="UP001321786"/>
    </source>
</evidence>
<dbReference type="GO" id="GO:0005886">
    <property type="term" value="C:plasma membrane"/>
    <property type="evidence" value="ECO:0007669"/>
    <property type="project" value="UniProtKB-SubCell"/>
</dbReference>
<dbReference type="EMBL" id="AP028654">
    <property type="protein sequence ID" value="BEP27724.1"/>
    <property type="molecule type" value="Genomic_DNA"/>
</dbReference>
<evidence type="ECO:0000256" key="3">
    <source>
        <dbReference type="ARBA" id="ARBA00022692"/>
    </source>
</evidence>
<dbReference type="Pfam" id="PF00482">
    <property type="entry name" value="T2SSF"/>
    <property type="match status" value="1"/>
</dbReference>
<keyword evidence="9" id="KW-1185">Reference proteome</keyword>
<comment type="subcellular location">
    <subcellularLocation>
        <location evidence="1">Cell membrane</location>
        <topology evidence="1">Multi-pass membrane protein</topology>
    </subcellularLocation>
</comment>
<dbReference type="Gene3D" id="1.20.81.30">
    <property type="entry name" value="Type II secretion system (T2SS), domain F"/>
    <property type="match status" value="1"/>
</dbReference>
<feature type="transmembrane region" description="Helical" evidence="6">
    <location>
        <begin position="6"/>
        <end position="25"/>
    </location>
</feature>
<evidence type="ECO:0000313" key="8">
    <source>
        <dbReference type="EMBL" id="BEP27724.1"/>
    </source>
</evidence>
<dbReference type="PANTHER" id="PTHR35007:SF1">
    <property type="entry name" value="PILUS ASSEMBLY PROTEIN"/>
    <property type="match status" value="1"/>
</dbReference>
<dbReference type="InterPro" id="IPR042094">
    <property type="entry name" value="T2SS_GspF_sf"/>
</dbReference>
<keyword evidence="2" id="KW-1003">Cell membrane</keyword>
<evidence type="ECO:0000256" key="5">
    <source>
        <dbReference type="ARBA" id="ARBA00023136"/>
    </source>
</evidence>
<evidence type="ECO:0000259" key="7">
    <source>
        <dbReference type="Pfam" id="PF00482"/>
    </source>
</evidence>
<accession>A0AAU9E919</accession>
<dbReference type="RefSeq" id="WP_338536094.1">
    <property type="nucleotide sequence ID" value="NZ_AP028654.1"/>
</dbReference>
<feature type="transmembrane region" description="Helical" evidence="6">
    <location>
        <begin position="292"/>
        <end position="311"/>
    </location>
</feature>
<proteinExistence type="predicted"/>
<feature type="transmembrane region" description="Helical" evidence="6">
    <location>
        <begin position="260"/>
        <end position="280"/>
    </location>
</feature>
<dbReference type="Proteomes" id="UP001321786">
    <property type="component" value="Chromosome"/>
</dbReference>
<feature type="domain" description="Type II secretion system protein GspF" evidence="7">
    <location>
        <begin position="155"/>
        <end position="277"/>
    </location>
</feature>
<sequence>MKYLLIVFIFISALLVNISIFRSIFTYSKPIEKLKYFDDFNDISTKGVTVKDRKKKNIKRFNNKKNSSFIDRYYNKEYLKLIKADLRFNPQEVVVAKFILSIIAGIISFLITKDKIIVGLICIVFFNIPKYYIFMRAKKRFKEFDDEIYDALIIISNSLKAGYSFLQSLSVVVKETNNVLSKEFSILLKELSLGKSNIDAFNSMKMRIESENLSLMINAILIQNDIGGNLSEILENISKTIMEREYIKNELKTLTAQGKLSGMIISLLPVFMSIILYLFNHEYIRTLFSTKIGIFMVILGLIGQVFGFLIIKKIVNIEM</sequence>
<gene>
    <name evidence="8" type="ORF">HLPR_00550</name>
</gene>
<feature type="transmembrane region" description="Helical" evidence="6">
    <location>
        <begin position="93"/>
        <end position="111"/>
    </location>
</feature>
<dbReference type="KEGG" id="hprf:HLPR_00550"/>
<dbReference type="InterPro" id="IPR018076">
    <property type="entry name" value="T2SS_GspF_dom"/>
</dbReference>
<dbReference type="AlphaFoldDB" id="A0AAU9E919"/>
<evidence type="ECO:0000256" key="2">
    <source>
        <dbReference type="ARBA" id="ARBA00022475"/>
    </source>
</evidence>